<feature type="domain" description="Peptidase S26" evidence="8">
    <location>
        <begin position="17"/>
        <end position="176"/>
    </location>
</feature>
<keyword evidence="10" id="KW-1185">Reference proteome</keyword>
<gene>
    <name evidence="9" type="primary">lepB</name>
    <name evidence="9" type="ORF">G7081_05510</name>
</gene>
<dbReference type="PANTHER" id="PTHR43390:SF1">
    <property type="entry name" value="CHLOROPLAST PROCESSING PEPTIDASE"/>
    <property type="match status" value="1"/>
</dbReference>
<proteinExistence type="inferred from homology"/>
<dbReference type="InterPro" id="IPR000223">
    <property type="entry name" value="Pept_S26A_signal_pept_1"/>
</dbReference>
<comment type="subcellular location">
    <subcellularLocation>
        <location evidence="2">Cell membrane</location>
        <topology evidence="2">Single-pass type II membrane protein</topology>
    </subcellularLocation>
    <subcellularLocation>
        <location evidence="7">Membrane</location>
        <topology evidence="7">Single-pass type II membrane protein</topology>
    </subcellularLocation>
</comment>
<evidence type="ECO:0000313" key="9">
    <source>
        <dbReference type="EMBL" id="QIL46569.1"/>
    </source>
</evidence>
<dbReference type="Gene3D" id="2.10.109.10">
    <property type="entry name" value="Umud Fragment, subunit A"/>
    <property type="match status" value="1"/>
</dbReference>
<dbReference type="GO" id="GO:0005886">
    <property type="term" value="C:plasma membrane"/>
    <property type="evidence" value="ECO:0007669"/>
    <property type="project" value="UniProtKB-SubCell"/>
</dbReference>
<accession>A0A6G8ANM2</accession>
<comment type="similarity">
    <text evidence="3 7">Belongs to the peptidase S26 family.</text>
</comment>
<dbReference type="InterPro" id="IPR019533">
    <property type="entry name" value="Peptidase_S26"/>
</dbReference>
<dbReference type="InterPro" id="IPR019758">
    <property type="entry name" value="Pept_S26A_signal_pept_1_CS"/>
</dbReference>
<organism evidence="9 10">
    <name type="scientific">Vagococcus coleopterorum</name>
    <dbReference type="NCBI Taxonomy" id="2714946"/>
    <lineage>
        <taxon>Bacteria</taxon>
        <taxon>Bacillati</taxon>
        <taxon>Bacillota</taxon>
        <taxon>Bacilli</taxon>
        <taxon>Lactobacillales</taxon>
        <taxon>Enterococcaceae</taxon>
        <taxon>Vagococcus</taxon>
    </lineage>
</organism>
<dbReference type="PANTHER" id="PTHR43390">
    <property type="entry name" value="SIGNAL PEPTIDASE I"/>
    <property type="match status" value="1"/>
</dbReference>
<dbReference type="InterPro" id="IPR036286">
    <property type="entry name" value="LexA/Signal_pep-like_sf"/>
</dbReference>
<dbReference type="GO" id="GO:0009003">
    <property type="term" value="F:signal peptidase activity"/>
    <property type="evidence" value="ECO:0007669"/>
    <property type="project" value="UniProtKB-EC"/>
</dbReference>
<reference evidence="9 10" key="1">
    <citation type="submission" date="2020-03" db="EMBL/GenBank/DDBJ databases">
        <title>Vagococcus sp. nov., isolated from beetles.</title>
        <authorList>
            <person name="Hyun D.-W."/>
            <person name="Bae J.-W."/>
        </authorList>
    </citation>
    <scope>NUCLEOTIDE SEQUENCE [LARGE SCALE GENOMIC DNA]</scope>
    <source>
        <strain evidence="9 10">HDW17A</strain>
    </source>
</reference>
<keyword evidence="7" id="KW-0812">Transmembrane</keyword>
<keyword evidence="5 7" id="KW-0378">Hydrolase</keyword>
<feature type="transmembrane region" description="Helical" evidence="7">
    <location>
        <begin position="20"/>
        <end position="41"/>
    </location>
</feature>
<evidence type="ECO:0000256" key="3">
    <source>
        <dbReference type="ARBA" id="ARBA00009370"/>
    </source>
</evidence>
<evidence type="ECO:0000256" key="6">
    <source>
        <dbReference type="PIRSR" id="PIRSR600223-1"/>
    </source>
</evidence>
<sequence length="185" mass="21175">MGVKALKDKIVSPLFYYGKMVVLAALIVFIIRGFIFIPMTVKGNSMENSLHPDDQIVYEKISKINRFDTVIFKGDDQQIYIKRVIGMPGERLAFRDNQLYINNELMVETFWPNQELSDDSKRHTANFDTAETLDGGKVPKDAYFVMGDNRLLSQDSRSIGTINEKNIIGKARFVYYPLKHVGTIK</sequence>
<dbReference type="InterPro" id="IPR019757">
    <property type="entry name" value="Pept_S26A_signal_pept_1_Lys-AS"/>
</dbReference>
<evidence type="ECO:0000256" key="4">
    <source>
        <dbReference type="ARBA" id="ARBA00013208"/>
    </source>
</evidence>
<keyword evidence="7" id="KW-0645">Protease</keyword>
<dbReference type="Pfam" id="PF10502">
    <property type="entry name" value="Peptidase_S26"/>
    <property type="match status" value="1"/>
</dbReference>
<dbReference type="CDD" id="cd06530">
    <property type="entry name" value="S26_SPase_I"/>
    <property type="match status" value="1"/>
</dbReference>
<evidence type="ECO:0000256" key="5">
    <source>
        <dbReference type="ARBA" id="ARBA00022801"/>
    </source>
</evidence>
<name>A0A6G8ANM2_9ENTE</name>
<dbReference type="GO" id="GO:0006465">
    <property type="term" value="P:signal peptide processing"/>
    <property type="evidence" value="ECO:0007669"/>
    <property type="project" value="InterPro"/>
</dbReference>
<dbReference type="SUPFAM" id="SSF51306">
    <property type="entry name" value="LexA/Signal peptidase"/>
    <property type="match status" value="1"/>
</dbReference>
<dbReference type="EC" id="3.4.21.89" evidence="4 7"/>
<evidence type="ECO:0000256" key="7">
    <source>
        <dbReference type="RuleBase" id="RU362042"/>
    </source>
</evidence>
<dbReference type="PROSITE" id="PS00761">
    <property type="entry name" value="SPASE_I_3"/>
    <property type="match status" value="1"/>
</dbReference>
<dbReference type="GO" id="GO:0004252">
    <property type="term" value="F:serine-type endopeptidase activity"/>
    <property type="evidence" value="ECO:0007669"/>
    <property type="project" value="InterPro"/>
</dbReference>
<feature type="active site" evidence="6">
    <location>
        <position position="82"/>
    </location>
</feature>
<dbReference type="Proteomes" id="UP000500890">
    <property type="component" value="Chromosome"/>
</dbReference>
<dbReference type="AlphaFoldDB" id="A0A6G8ANM2"/>
<keyword evidence="7" id="KW-1133">Transmembrane helix</keyword>
<dbReference type="NCBIfam" id="TIGR02227">
    <property type="entry name" value="sigpep_I_bact"/>
    <property type="match status" value="1"/>
</dbReference>
<feature type="active site" evidence="6">
    <location>
        <position position="45"/>
    </location>
</feature>
<keyword evidence="7" id="KW-0472">Membrane</keyword>
<evidence type="ECO:0000256" key="2">
    <source>
        <dbReference type="ARBA" id="ARBA00004401"/>
    </source>
</evidence>
<evidence type="ECO:0000259" key="8">
    <source>
        <dbReference type="Pfam" id="PF10502"/>
    </source>
</evidence>
<comment type="catalytic activity">
    <reaction evidence="1 7">
        <text>Cleavage of hydrophobic, N-terminal signal or leader sequences from secreted and periplasmic proteins.</text>
        <dbReference type="EC" id="3.4.21.89"/>
    </reaction>
</comment>
<dbReference type="PRINTS" id="PR00727">
    <property type="entry name" value="LEADERPTASE"/>
</dbReference>
<protein>
    <recommendedName>
        <fullName evidence="4 7">Signal peptidase I</fullName>
        <ecNumber evidence="4 7">3.4.21.89</ecNumber>
    </recommendedName>
</protein>
<dbReference type="PROSITE" id="PS00760">
    <property type="entry name" value="SPASE_I_2"/>
    <property type="match status" value="1"/>
</dbReference>
<evidence type="ECO:0000256" key="1">
    <source>
        <dbReference type="ARBA" id="ARBA00000677"/>
    </source>
</evidence>
<evidence type="ECO:0000313" key="10">
    <source>
        <dbReference type="Proteomes" id="UP000500890"/>
    </source>
</evidence>
<dbReference type="EMBL" id="CP049886">
    <property type="protein sequence ID" value="QIL46569.1"/>
    <property type="molecule type" value="Genomic_DNA"/>
</dbReference>
<dbReference type="KEGG" id="vah:G7081_05510"/>